<dbReference type="Proteomes" id="UP000660262">
    <property type="component" value="Unassembled WGS sequence"/>
</dbReference>
<organism evidence="3 4">
    <name type="scientific">Pycnococcus provasolii</name>
    <dbReference type="NCBI Taxonomy" id="41880"/>
    <lineage>
        <taxon>Eukaryota</taxon>
        <taxon>Viridiplantae</taxon>
        <taxon>Chlorophyta</taxon>
        <taxon>Pseudoscourfieldiophyceae</taxon>
        <taxon>Pseudoscourfieldiales</taxon>
        <taxon>Pycnococcaceae</taxon>
        <taxon>Pycnococcus</taxon>
    </lineage>
</organism>
<proteinExistence type="predicted"/>
<dbReference type="InterPro" id="IPR036378">
    <property type="entry name" value="FAS1_dom_sf"/>
</dbReference>
<keyword evidence="4" id="KW-1185">Reference proteome</keyword>
<dbReference type="Gene3D" id="2.30.180.10">
    <property type="entry name" value="FAS1 domain"/>
    <property type="match status" value="1"/>
</dbReference>
<evidence type="ECO:0000313" key="4">
    <source>
        <dbReference type="Proteomes" id="UP000660262"/>
    </source>
</evidence>
<feature type="region of interest" description="Disordered" evidence="1">
    <location>
        <begin position="1"/>
        <end position="26"/>
    </location>
</feature>
<evidence type="ECO:0000313" key="3">
    <source>
        <dbReference type="EMBL" id="GHP07024.1"/>
    </source>
</evidence>
<evidence type="ECO:0000259" key="2">
    <source>
        <dbReference type="PROSITE" id="PS50213"/>
    </source>
</evidence>
<dbReference type="InterPro" id="IPR000782">
    <property type="entry name" value="FAS1_domain"/>
</dbReference>
<dbReference type="EMBL" id="BNJQ01000015">
    <property type="protein sequence ID" value="GHP07024.1"/>
    <property type="molecule type" value="Genomic_DNA"/>
</dbReference>
<comment type="caution">
    <text evidence="3">The sequence shown here is derived from an EMBL/GenBank/DDBJ whole genome shotgun (WGS) entry which is preliminary data.</text>
</comment>
<dbReference type="Pfam" id="PF02469">
    <property type="entry name" value="Fasciclin"/>
    <property type="match status" value="1"/>
</dbReference>
<accession>A0A830HIR5</accession>
<feature type="compositionally biased region" description="Low complexity" evidence="1">
    <location>
        <begin position="1"/>
        <end position="24"/>
    </location>
</feature>
<dbReference type="AlphaFoldDB" id="A0A830HIR5"/>
<dbReference type="OrthoDB" id="566721at2759"/>
<sequence length="173" mass="17678">MMNSSLVRSARPAAPAARPLGGRRTSLVRPLHAKGGEEGGASFGNDVYGTIASNANFMIFGSAMQKAGLDKVLTGEGPFTVFAVDDDAMNQAAQKLGLTKLEFMNHPTLVEMVKNMCVAGKVDSGALAAGGNVTSLAGFAVPVSAGSYGGKSIQKTDIPAGNGILHKISEALI</sequence>
<evidence type="ECO:0000256" key="1">
    <source>
        <dbReference type="SAM" id="MobiDB-lite"/>
    </source>
</evidence>
<protein>
    <recommendedName>
        <fullName evidence="2">FAS1 domain-containing protein</fullName>
    </recommendedName>
</protein>
<reference evidence="3" key="1">
    <citation type="submission" date="2020-10" db="EMBL/GenBank/DDBJ databases">
        <title>Unveiling of a novel bifunctional photoreceptor, Dualchrome1, isolated from a cosmopolitan green alga.</title>
        <authorList>
            <person name="Suzuki S."/>
            <person name="Kawachi M."/>
        </authorList>
    </citation>
    <scope>NUCLEOTIDE SEQUENCE</scope>
    <source>
        <strain evidence="3">NIES 2893</strain>
    </source>
</reference>
<name>A0A830HIR5_9CHLO</name>
<dbReference type="PROSITE" id="PS50213">
    <property type="entry name" value="FAS1"/>
    <property type="match status" value="1"/>
</dbReference>
<feature type="domain" description="FAS1" evidence="2">
    <location>
        <begin position="44"/>
        <end position="172"/>
    </location>
</feature>
<dbReference type="SUPFAM" id="SSF82153">
    <property type="entry name" value="FAS1 domain"/>
    <property type="match status" value="1"/>
</dbReference>
<gene>
    <name evidence="3" type="ORF">PPROV_000576700</name>
</gene>